<proteinExistence type="predicted"/>
<accession>A0A2J8ADS0</accession>
<dbReference type="EMBL" id="PGGS01000050">
    <property type="protein sequence ID" value="PNH10660.1"/>
    <property type="molecule type" value="Genomic_DNA"/>
</dbReference>
<dbReference type="PANTHER" id="PTHR33471:SF1">
    <property type="entry name" value="OS01G0382700 PROTEIN"/>
    <property type="match status" value="1"/>
</dbReference>
<evidence type="ECO:0000256" key="1">
    <source>
        <dbReference type="SAM" id="MobiDB-lite"/>
    </source>
</evidence>
<feature type="compositionally biased region" description="Polar residues" evidence="1">
    <location>
        <begin position="35"/>
        <end position="51"/>
    </location>
</feature>
<feature type="region of interest" description="Disordered" evidence="1">
    <location>
        <begin position="1"/>
        <end position="73"/>
    </location>
</feature>
<dbReference type="AlphaFoldDB" id="A0A2J8ADS0"/>
<protein>
    <recommendedName>
        <fullName evidence="4">Peptidase M41 domain-containing protein</fullName>
    </recommendedName>
</protein>
<sequence>MSAGAARRSNALPTHPPCARPARRGTLLPPAHSAPSEQPSGPAATTTSASYDTPPAGAPAAGTPRPDPSDPADLASLVRQLDALLEAAGADGGEGAASRKAEDAATALAARGRELGLLRGYGAGRQVPKRLYTIEELRLNKVEADKLLSPNDTSLNSVRTICQAAAAAGLLSAAYLNHWDTGGVLMALFGCIFVLVADQARPWGSYGNMRCSVYGRVVANRGGGEALFVALFRDRRVANGGGGEALLVDSLGRLLRPSYASRVAYHEAGHLLVAYLFSQKKADGEVRWAVLNCAAILRRHAGLHDELAAAMRSGRSVGQCIQLLELRLANCPDI</sequence>
<name>A0A2J8ADS0_9CHLO</name>
<evidence type="ECO:0000313" key="3">
    <source>
        <dbReference type="Proteomes" id="UP000236333"/>
    </source>
</evidence>
<dbReference type="PANTHER" id="PTHR33471">
    <property type="entry name" value="ATP-DEPENDENT ZINC METALLOPROTEASE-RELATED"/>
    <property type="match status" value="1"/>
</dbReference>
<dbReference type="OrthoDB" id="66620at2759"/>
<feature type="compositionally biased region" description="Low complexity" evidence="1">
    <location>
        <begin position="52"/>
        <end position="64"/>
    </location>
</feature>
<evidence type="ECO:0008006" key="4">
    <source>
        <dbReference type="Google" id="ProtNLM"/>
    </source>
</evidence>
<dbReference type="Proteomes" id="UP000236333">
    <property type="component" value="Unassembled WGS sequence"/>
</dbReference>
<organism evidence="2 3">
    <name type="scientific">Tetrabaena socialis</name>
    <dbReference type="NCBI Taxonomy" id="47790"/>
    <lineage>
        <taxon>Eukaryota</taxon>
        <taxon>Viridiplantae</taxon>
        <taxon>Chlorophyta</taxon>
        <taxon>core chlorophytes</taxon>
        <taxon>Chlorophyceae</taxon>
        <taxon>CS clade</taxon>
        <taxon>Chlamydomonadales</taxon>
        <taxon>Tetrabaenaceae</taxon>
        <taxon>Tetrabaena</taxon>
    </lineage>
</organism>
<gene>
    <name evidence="2" type="ORF">TSOC_002596</name>
</gene>
<keyword evidence="3" id="KW-1185">Reference proteome</keyword>
<comment type="caution">
    <text evidence="2">The sequence shown here is derived from an EMBL/GenBank/DDBJ whole genome shotgun (WGS) entry which is preliminary data.</text>
</comment>
<evidence type="ECO:0000313" key="2">
    <source>
        <dbReference type="EMBL" id="PNH10660.1"/>
    </source>
</evidence>
<reference evidence="2 3" key="1">
    <citation type="journal article" date="2017" name="Mol. Biol. Evol.">
        <title>The 4-celled Tetrabaena socialis nuclear genome reveals the essential components for genetic control of cell number at the origin of multicellularity in the volvocine lineage.</title>
        <authorList>
            <person name="Featherston J."/>
            <person name="Arakaki Y."/>
            <person name="Hanschen E.R."/>
            <person name="Ferris P.J."/>
            <person name="Michod R.E."/>
            <person name="Olson B.J.S.C."/>
            <person name="Nozaki H."/>
            <person name="Durand P.M."/>
        </authorList>
    </citation>
    <scope>NUCLEOTIDE SEQUENCE [LARGE SCALE GENOMIC DNA]</scope>
    <source>
        <strain evidence="2 3">NIES-571</strain>
    </source>
</reference>